<dbReference type="Proteomes" id="UP000051790">
    <property type="component" value="Unassembled WGS sequence"/>
</dbReference>
<evidence type="ECO:0000313" key="2">
    <source>
        <dbReference type="EMBL" id="KRL39427.1"/>
    </source>
</evidence>
<dbReference type="InterPro" id="IPR002744">
    <property type="entry name" value="MIP18-like"/>
</dbReference>
<dbReference type="InterPro" id="IPR034904">
    <property type="entry name" value="FSCA_dom_sf"/>
</dbReference>
<dbReference type="SUPFAM" id="SSF117916">
    <property type="entry name" value="Fe-S cluster assembly (FSCA) domain-like"/>
    <property type="match status" value="1"/>
</dbReference>
<comment type="caution">
    <text evidence="2">The sequence shown here is derived from an EMBL/GenBank/DDBJ whole genome shotgun (WGS) entry which is preliminary data.</text>
</comment>
<protein>
    <recommendedName>
        <fullName evidence="1">MIP18 family-like domain-containing protein</fullName>
    </recommendedName>
</protein>
<dbReference type="PANTHER" id="PTHR42831">
    <property type="entry name" value="FE-S PROTEIN MATURATION AUXILIARY FACTOR YITW"/>
    <property type="match status" value="1"/>
</dbReference>
<gene>
    <name evidence="2" type="ORF">FD01_GL002533</name>
</gene>
<feature type="domain" description="MIP18 family-like" evidence="1">
    <location>
        <begin position="33"/>
        <end position="102"/>
    </location>
</feature>
<reference evidence="2 3" key="1">
    <citation type="journal article" date="2015" name="Genome Announc.">
        <title>Expanding the biotechnology potential of lactobacilli through comparative genomics of 213 strains and associated genera.</title>
        <authorList>
            <person name="Sun Z."/>
            <person name="Harris H.M."/>
            <person name="McCann A."/>
            <person name="Guo C."/>
            <person name="Argimon S."/>
            <person name="Zhang W."/>
            <person name="Yang X."/>
            <person name="Jeffery I.B."/>
            <person name="Cooney J.C."/>
            <person name="Kagawa T.F."/>
            <person name="Liu W."/>
            <person name="Song Y."/>
            <person name="Salvetti E."/>
            <person name="Wrobel A."/>
            <person name="Rasinkangas P."/>
            <person name="Parkhill J."/>
            <person name="Rea M.C."/>
            <person name="O'Sullivan O."/>
            <person name="Ritari J."/>
            <person name="Douillard F.P."/>
            <person name="Paul Ross R."/>
            <person name="Yang R."/>
            <person name="Briner A.E."/>
            <person name="Felis G.E."/>
            <person name="de Vos W.M."/>
            <person name="Barrangou R."/>
            <person name="Klaenhammer T.R."/>
            <person name="Caufield P.W."/>
            <person name="Cui Y."/>
            <person name="Zhang H."/>
            <person name="O'Toole P.W."/>
        </authorList>
    </citation>
    <scope>NUCLEOTIDE SEQUENCE [LARGE SCALE GENOMIC DNA]</scope>
    <source>
        <strain evidence="2 3">DSM 13343</strain>
    </source>
</reference>
<dbReference type="Pfam" id="PF01883">
    <property type="entry name" value="FeS_assembly_P"/>
    <property type="match status" value="1"/>
</dbReference>
<sequence>MTAQKSAVAQILIAGYNNPNEMEDDMMDETFKDHALEALEQVIDPELGVDVVDLGLIYDVAIDNGVCTVTMTLTIMGCPLSDMLSEDIDSVLSRMPEVNEVKINLVWEPAWSVDNLSRQAKIMLGIH</sequence>
<evidence type="ECO:0000313" key="3">
    <source>
        <dbReference type="Proteomes" id="UP000051790"/>
    </source>
</evidence>
<dbReference type="AlphaFoldDB" id="A0A0R1QE66"/>
<keyword evidence="3" id="KW-1185">Reference proteome</keyword>
<dbReference type="PANTHER" id="PTHR42831:SF1">
    <property type="entry name" value="FE-S PROTEIN MATURATION AUXILIARY FACTOR YITW"/>
    <property type="match status" value="1"/>
</dbReference>
<dbReference type="Gene3D" id="3.30.300.130">
    <property type="entry name" value="Fe-S cluster assembly (FSCA)"/>
    <property type="match status" value="1"/>
</dbReference>
<proteinExistence type="predicted"/>
<evidence type="ECO:0000259" key="1">
    <source>
        <dbReference type="Pfam" id="PF01883"/>
    </source>
</evidence>
<dbReference type="InterPro" id="IPR052339">
    <property type="entry name" value="Fe-S_Maturation_MIP18"/>
</dbReference>
<organism evidence="2 3">
    <name type="scientific">Lacticaseibacillus manihotivorans DSM 13343 = JCM 12514</name>
    <dbReference type="NCBI Taxonomy" id="1423769"/>
    <lineage>
        <taxon>Bacteria</taxon>
        <taxon>Bacillati</taxon>
        <taxon>Bacillota</taxon>
        <taxon>Bacilli</taxon>
        <taxon>Lactobacillales</taxon>
        <taxon>Lactobacillaceae</taxon>
        <taxon>Lacticaseibacillus</taxon>
    </lineage>
</organism>
<dbReference type="EMBL" id="AZEU01000295">
    <property type="protein sequence ID" value="KRL39427.1"/>
    <property type="molecule type" value="Genomic_DNA"/>
</dbReference>
<dbReference type="PATRIC" id="fig|1423769.4.peg.2735"/>
<accession>A0A0R1QE66</accession>
<name>A0A0R1QE66_9LACO</name>